<dbReference type="RefSeq" id="WP_248650696.1">
    <property type="nucleotide sequence ID" value="NZ_CP096659.1"/>
</dbReference>
<evidence type="ECO:0000313" key="4">
    <source>
        <dbReference type="Proteomes" id="UP000830729"/>
    </source>
</evidence>
<feature type="compositionally biased region" description="Basic and acidic residues" evidence="1">
    <location>
        <begin position="70"/>
        <end position="88"/>
    </location>
</feature>
<name>A0A8U0HVA2_9EURY</name>
<evidence type="ECO:0000259" key="2">
    <source>
        <dbReference type="Pfam" id="PF11127"/>
    </source>
</evidence>
<dbReference type="Pfam" id="PF11127">
    <property type="entry name" value="YgaP-like_TM"/>
    <property type="match status" value="1"/>
</dbReference>
<reference evidence="3 4" key="1">
    <citation type="submission" date="2022-04" db="EMBL/GenBank/DDBJ databases">
        <title>Diverse halophilic archaea isolated from saline environments.</title>
        <authorList>
            <person name="Cui H.-L."/>
        </authorList>
    </citation>
    <scope>NUCLEOTIDE SEQUENCE [LARGE SCALE GENOMIC DNA]</scope>
    <source>
        <strain evidence="3 4">XZYJT49</strain>
    </source>
</reference>
<sequence>MQKNVGGLDEGIRITLGPLLVVLSVASLQGTARLRPAVTAGAFAVGAVLTVTGLTQKCPGNEAMGRNTHRPSEKLGEEAREVRERALQ</sequence>
<keyword evidence="4" id="KW-1185">Reference proteome</keyword>
<dbReference type="Proteomes" id="UP000830729">
    <property type="component" value="Chromosome"/>
</dbReference>
<gene>
    <name evidence="3" type="ORF">M0R89_00940</name>
</gene>
<dbReference type="AlphaFoldDB" id="A0A8U0HVA2"/>
<protein>
    <submittedName>
        <fullName evidence="3">DUF2892 domain-containing protein</fullName>
    </submittedName>
</protein>
<dbReference type="InterPro" id="IPR021309">
    <property type="entry name" value="YgaP-like_TM"/>
</dbReference>
<feature type="region of interest" description="Disordered" evidence="1">
    <location>
        <begin position="60"/>
        <end position="88"/>
    </location>
</feature>
<evidence type="ECO:0000313" key="3">
    <source>
        <dbReference type="EMBL" id="UPV74651.1"/>
    </source>
</evidence>
<evidence type="ECO:0000256" key="1">
    <source>
        <dbReference type="SAM" id="MobiDB-lite"/>
    </source>
</evidence>
<dbReference type="GeneID" id="72183721"/>
<dbReference type="EMBL" id="CP096659">
    <property type="protein sequence ID" value="UPV74651.1"/>
    <property type="molecule type" value="Genomic_DNA"/>
</dbReference>
<proteinExistence type="predicted"/>
<dbReference type="KEGG" id="halx:M0R89_00940"/>
<accession>A0A8U0HVA2</accession>
<feature type="domain" description="Inner membrane protein YgaP-like transmembrane" evidence="2">
    <location>
        <begin position="1"/>
        <end position="70"/>
    </location>
</feature>
<organism evidence="3 4">
    <name type="scientific">Halorussus limi</name>
    <dbReference type="NCBI Taxonomy" id="2938695"/>
    <lineage>
        <taxon>Archaea</taxon>
        <taxon>Methanobacteriati</taxon>
        <taxon>Methanobacteriota</taxon>
        <taxon>Stenosarchaea group</taxon>
        <taxon>Halobacteria</taxon>
        <taxon>Halobacteriales</taxon>
        <taxon>Haladaptataceae</taxon>
        <taxon>Halorussus</taxon>
    </lineage>
</organism>